<dbReference type="EMBL" id="CP036287">
    <property type="protein sequence ID" value="QDU65661.1"/>
    <property type="molecule type" value="Genomic_DNA"/>
</dbReference>
<dbReference type="Pfam" id="PF10431">
    <property type="entry name" value="ClpB_D2-small"/>
    <property type="match status" value="1"/>
</dbReference>
<dbReference type="PROSITE" id="PS51903">
    <property type="entry name" value="CLP_R"/>
    <property type="match status" value="1"/>
</dbReference>
<dbReference type="PANTHER" id="PTHR11638">
    <property type="entry name" value="ATP-DEPENDENT CLP PROTEASE"/>
    <property type="match status" value="1"/>
</dbReference>
<keyword evidence="13" id="KW-1185">Reference proteome</keyword>
<dbReference type="GO" id="GO:0016887">
    <property type="term" value="F:ATP hydrolysis activity"/>
    <property type="evidence" value="ECO:0007669"/>
    <property type="project" value="InterPro"/>
</dbReference>
<accession>A0A518BFA3</accession>
<comment type="similarity">
    <text evidence="1 9">Belongs to the ClpA/ClpB family.</text>
</comment>
<dbReference type="RefSeq" id="WP_145062482.1">
    <property type="nucleotide sequence ID" value="NZ_CP036287.1"/>
</dbReference>
<evidence type="ECO:0000256" key="7">
    <source>
        <dbReference type="ARBA" id="ARBA00026057"/>
    </source>
</evidence>
<dbReference type="InterPro" id="IPR019489">
    <property type="entry name" value="Clp_ATPase_C"/>
</dbReference>
<dbReference type="InterPro" id="IPR028299">
    <property type="entry name" value="ClpA/B_CS2"/>
</dbReference>
<dbReference type="PRINTS" id="PR00300">
    <property type="entry name" value="CLPPROTEASEA"/>
</dbReference>
<dbReference type="AlphaFoldDB" id="A0A518BFA3"/>
<dbReference type="InterPro" id="IPR018368">
    <property type="entry name" value="ClpA/B_CS1"/>
</dbReference>
<evidence type="ECO:0000256" key="10">
    <source>
        <dbReference type="SAM" id="MobiDB-lite"/>
    </source>
</evidence>
<dbReference type="Gene3D" id="1.10.1780.10">
    <property type="entry name" value="Clp, N-terminal domain"/>
    <property type="match status" value="1"/>
</dbReference>
<feature type="domain" description="Clp R" evidence="11">
    <location>
        <begin position="1"/>
        <end position="145"/>
    </location>
</feature>
<dbReference type="CDD" id="cd19499">
    <property type="entry name" value="RecA-like_ClpB_Hsp104-like"/>
    <property type="match status" value="1"/>
</dbReference>
<dbReference type="KEGG" id="pbap:Pla133_07260"/>
<dbReference type="PROSITE" id="PS00870">
    <property type="entry name" value="CLPAB_1"/>
    <property type="match status" value="1"/>
</dbReference>
<dbReference type="PANTHER" id="PTHR11638:SF18">
    <property type="entry name" value="HEAT SHOCK PROTEIN 104"/>
    <property type="match status" value="1"/>
</dbReference>
<evidence type="ECO:0000256" key="3">
    <source>
        <dbReference type="ARBA" id="ARBA00022737"/>
    </source>
</evidence>
<dbReference type="SMART" id="SM01086">
    <property type="entry name" value="ClpB_D2-small"/>
    <property type="match status" value="1"/>
</dbReference>
<dbReference type="SMART" id="SM00382">
    <property type="entry name" value="AAA"/>
    <property type="match status" value="2"/>
</dbReference>
<sequence length="868" mass="95203">MQQLPYTNRSVEALQSATQAAQAAGHPQVVPAHLAAALMDQPEGVMSALLSKLGVELSALRRELSGRLAKLPTQSGGQTTPSQALGETINQAQIDARKMGDEYVSTEHLLLALTHKGGPEVAGLFAARNLTPARLEAALAEVRGDRKVDSPDPESTFEALKKYARDLTADARAGKLDPVIGRDVEIRRVCQVLSRRRKNNPVLIGDPGVGKTAIVEGLANRIVSGDVPETLKNKTIMSLEMGTLLAGAKYRGEFEERLKAVLDEIGEAGGDIVLFIDELHTLIGAGGAEGAIDAANMLKPALARGELHCIGATTLDEYRKHIEKDKALERRFLPVLVDEPSVEDSIAILRGLKERYEVHYGVRILDEALVSAARLADRHITARFLPDKAIDCVDEAAAQLRMTIDSLPPALDELERKRRTLEIERTALSSESSRSNARRIEDIAGELAEIGESVSALRGRWEREKELITKIRAGRALVESLRAEAERGEREGQFERVGQIRYSELPEAERNIAANEQALTQAQADGALLPEEVDAEMIAGVIARWTGIPAQRLLETERDRLVHMEDRLAERVIGQPEPLRAIAEAVRRSRAGLQDTDRPLGSFLLLGPTGVGKTETARALADFLFDDEHAMVRVDMSEFMEKHAVSRLIGAPPGYVGYDEGGVLTEAVRRKPHAVILLDEVEKAHPDVFNVLLQLLDDGRLTDGKGNVVDFTQTLVLMTSNLRREDQLREFFRPEFLNRLDEVLTYQPLKMEQLHGIVDVQLQRLRGHLAEQEIELDVSLSAKDQLATEGFDEEFGARPLKRVIQKRVQNLLADAILKGDLGRGDRAEVDLVDGVFTLRVHRAPAEEPGEGASASAGSEPHATSSTRS</sequence>
<evidence type="ECO:0000256" key="2">
    <source>
        <dbReference type="ARBA" id="ARBA00017574"/>
    </source>
</evidence>
<dbReference type="Pfam" id="PF00004">
    <property type="entry name" value="AAA"/>
    <property type="match status" value="1"/>
</dbReference>
<dbReference type="GO" id="GO:0005737">
    <property type="term" value="C:cytoplasm"/>
    <property type="evidence" value="ECO:0007669"/>
    <property type="project" value="TreeGrafter"/>
</dbReference>
<evidence type="ECO:0000313" key="12">
    <source>
        <dbReference type="EMBL" id="QDU65661.1"/>
    </source>
</evidence>
<dbReference type="InterPro" id="IPR050130">
    <property type="entry name" value="ClpA_ClpB"/>
</dbReference>
<evidence type="ECO:0000256" key="1">
    <source>
        <dbReference type="ARBA" id="ARBA00008675"/>
    </source>
</evidence>
<dbReference type="SUPFAM" id="SSF81923">
    <property type="entry name" value="Double Clp-N motif"/>
    <property type="match status" value="1"/>
</dbReference>
<feature type="region of interest" description="Disordered" evidence="10">
    <location>
        <begin position="844"/>
        <end position="868"/>
    </location>
</feature>
<keyword evidence="4 9" id="KW-0547">Nucleotide-binding</keyword>
<dbReference type="GO" id="GO:0034605">
    <property type="term" value="P:cellular response to heat"/>
    <property type="evidence" value="ECO:0007669"/>
    <property type="project" value="TreeGrafter"/>
</dbReference>
<dbReference type="PROSITE" id="PS00871">
    <property type="entry name" value="CLPAB_2"/>
    <property type="match status" value="1"/>
</dbReference>
<dbReference type="GO" id="GO:0005524">
    <property type="term" value="F:ATP binding"/>
    <property type="evidence" value="ECO:0007669"/>
    <property type="project" value="UniProtKB-KW"/>
</dbReference>
<evidence type="ECO:0000259" key="11">
    <source>
        <dbReference type="PROSITE" id="PS51903"/>
    </source>
</evidence>
<dbReference type="InterPro" id="IPR001270">
    <property type="entry name" value="ClpA/B"/>
</dbReference>
<evidence type="ECO:0000256" key="6">
    <source>
        <dbReference type="ARBA" id="ARBA00023186"/>
    </source>
</evidence>
<dbReference type="InterPro" id="IPR003959">
    <property type="entry name" value="ATPase_AAA_core"/>
</dbReference>
<dbReference type="InterPro" id="IPR027417">
    <property type="entry name" value="P-loop_NTPase"/>
</dbReference>
<dbReference type="InterPro" id="IPR004176">
    <property type="entry name" value="Clp_R_N"/>
</dbReference>
<gene>
    <name evidence="12" type="primary">clpB_1</name>
    <name evidence="12" type="ORF">Pla133_07260</name>
</gene>
<organism evidence="12 13">
    <name type="scientific">Engelhardtia mirabilis</name>
    <dbReference type="NCBI Taxonomy" id="2528011"/>
    <lineage>
        <taxon>Bacteria</taxon>
        <taxon>Pseudomonadati</taxon>
        <taxon>Planctomycetota</taxon>
        <taxon>Planctomycetia</taxon>
        <taxon>Planctomycetia incertae sedis</taxon>
        <taxon>Engelhardtia</taxon>
    </lineage>
</organism>
<dbReference type="SUPFAM" id="SSF52540">
    <property type="entry name" value="P-loop containing nucleoside triphosphate hydrolases"/>
    <property type="match status" value="2"/>
</dbReference>
<dbReference type="Pfam" id="PF17871">
    <property type="entry name" value="AAA_lid_9"/>
    <property type="match status" value="1"/>
</dbReference>
<feature type="compositionally biased region" description="Low complexity" evidence="10">
    <location>
        <begin position="850"/>
        <end position="860"/>
    </location>
</feature>
<dbReference type="Pfam" id="PF02861">
    <property type="entry name" value="Clp_N"/>
    <property type="match status" value="1"/>
</dbReference>
<dbReference type="CDD" id="cd00009">
    <property type="entry name" value="AAA"/>
    <property type="match status" value="1"/>
</dbReference>
<evidence type="ECO:0000256" key="9">
    <source>
        <dbReference type="RuleBase" id="RU004432"/>
    </source>
</evidence>
<dbReference type="FunFam" id="3.40.50.300:FF:000010">
    <property type="entry name" value="Chaperone clpB 1, putative"/>
    <property type="match status" value="1"/>
</dbReference>
<dbReference type="InterPro" id="IPR041546">
    <property type="entry name" value="ClpA/ClpB_AAA_lid"/>
</dbReference>
<evidence type="ECO:0000256" key="5">
    <source>
        <dbReference type="ARBA" id="ARBA00022840"/>
    </source>
</evidence>
<evidence type="ECO:0000256" key="8">
    <source>
        <dbReference type="PROSITE-ProRule" id="PRU01251"/>
    </source>
</evidence>
<dbReference type="InterPro" id="IPR036628">
    <property type="entry name" value="Clp_N_dom_sf"/>
</dbReference>
<dbReference type="Gene3D" id="3.40.50.300">
    <property type="entry name" value="P-loop containing nucleotide triphosphate hydrolases"/>
    <property type="match status" value="3"/>
</dbReference>
<dbReference type="Proteomes" id="UP000316921">
    <property type="component" value="Chromosome"/>
</dbReference>
<dbReference type="FunFam" id="3.40.50.300:FF:000120">
    <property type="entry name" value="ATP-dependent chaperone ClpB"/>
    <property type="match status" value="1"/>
</dbReference>
<name>A0A518BFA3_9BACT</name>
<keyword evidence="6 9" id="KW-0143">Chaperone</keyword>
<reference evidence="12 13" key="1">
    <citation type="submission" date="2019-02" db="EMBL/GenBank/DDBJ databases">
        <title>Deep-cultivation of Planctomycetes and their phenomic and genomic characterization uncovers novel biology.</title>
        <authorList>
            <person name="Wiegand S."/>
            <person name="Jogler M."/>
            <person name="Boedeker C."/>
            <person name="Pinto D."/>
            <person name="Vollmers J."/>
            <person name="Rivas-Marin E."/>
            <person name="Kohn T."/>
            <person name="Peeters S.H."/>
            <person name="Heuer A."/>
            <person name="Rast P."/>
            <person name="Oberbeckmann S."/>
            <person name="Bunk B."/>
            <person name="Jeske O."/>
            <person name="Meyerdierks A."/>
            <person name="Storesund J.E."/>
            <person name="Kallscheuer N."/>
            <person name="Luecker S."/>
            <person name="Lage O.M."/>
            <person name="Pohl T."/>
            <person name="Merkel B.J."/>
            <person name="Hornburger P."/>
            <person name="Mueller R.-W."/>
            <person name="Bruemmer F."/>
            <person name="Labrenz M."/>
            <person name="Spormann A.M."/>
            <person name="Op den Camp H."/>
            <person name="Overmann J."/>
            <person name="Amann R."/>
            <person name="Jetten M.S.M."/>
            <person name="Mascher T."/>
            <person name="Medema M.H."/>
            <person name="Devos D.P."/>
            <person name="Kaster A.-K."/>
            <person name="Ovreas L."/>
            <person name="Rohde M."/>
            <person name="Galperin M.Y."/>
            <person name="Jogler C."/>
        </authorList>
    </citation>
    <scope>NUCLEOTIDE SEQUENCE [LARGE SCALE GENOMIC DNA]</scope>
    <source>
        <strain evidence="12 13">Pla133</strain>
    </source>
</reference>
<keyword evidence="5 9" id="KW-0067">ATP-binding</keyword>
<dbReference type="FunFam" id="3.40.50.300:FF:000025">
    <property type="entry name" value="ATP-dependent Clp protease subunit"/>
    <property type="match status" value="1"/>
</dbReference>
<protein>
    <recommendedName>
        <fullName evidence="2">Chaperone protein ClpB</fullName>
    </recommendedName>
</protein>
<proteinExistence type="inferred from homology"/>
<dbReference type="Pfam" id="PF07724">
    <property type="entry name" value="AAA_2"/>
    <property type="match status" value="1"/>
</dbReference>
<comment type="subunit">
    <text evidence="7">Homohexamer. The oligomerization is ATP-dependent.</text>
</comment>
<dbReference type="Gene3D" id="1.10.8.60">
    <property type="match status" value="1"/>
</dbReference>
<evidence type="ECO:0000256" key="4">
    <source>
        <dbReference type="ARBA" id="ARBA00022741"/>
    </source>
</evidence>
<keyword evidence="3 8" id="KW-0677">Repeat</keyword>
<dbReference type="InterPro" id="IPR003593">
    <property type="entry name" value="AAA+_ATPase"/>
</dbReference>
<evidence type="ECO:0000313" key="13">
    <source>
        <dbReference type="Proteomes" id="UP000316921"/>
    </source>
</evidence>